<keyword evidence="2" id="KW-1185">Reference proteome</keyword>
<dbReference type="RefSeq" id="WP_092497446.1">
    <property type="nucleotide sequence ID" value="NZ_FNFV01000001.1"/>
</dbReference>
<organism evidence="1 2">
    <name type="scientific">Meinhardsimonia xiamenensis</name>
    <dbReference type="NCBI Taxonomy" id="990712"/>
    <lineage>
        <taxon>Bacteria</taxon>
        <taxon>Pseudomonadati</taxon>
        <taxon>Pseudomonadota</taxon>
        <taxon>Alphaproteobacteria</taxon>
        <taxon>Rhodobacterales</taxon>
        <taxon>Paracoccaceae</taxon>
        <taxon>Meinhardsimonia</taxon>
    </lineage>
</organism>
<dbReference type="Proteomes" id="UP000199328">
    <property type="component" value="Unassembled WGS sequence"/>
</dbReference>
<dbReference type="Gene3D" id="3.40.50.300">
    <property type="entry name" value="P-loop containing nucleotide triphosphate hydrolases"/>
    <property type="match status" value="1"/>
</dbReference>
<gene>
    <name evidence="1" type="ORF">SAMN05216257_101289</name>
</gene>
<evidence type="ECO:0008006" key="3">
    <source>
        <dbReference type="Google" id="ProtNLM"/>
    </source>
</evidence>
<dbReference type="InterPro" id="IPR018912">
    <property type="entry name" value="DUF2478"/>
</dbReference>
<sequence length="172" mass="18040">MLGYIGGGGRGAGDALISGLAERLMAAGLRVAGAVQENRESEGGGRCEMELRVLLGDQVVRISQDLGQCAEGCRLDPEGLERAVGLVEAALRAEGEARPDILIVNKFGKQEAEGRGFRSLIGLAIAEGIPVLTAVSDGQRAAFEEFAGELAVALEPRPEAVIDWLRACVQAR</sequence>
<reference evidence="2" key="1">
    <citation type="submission" date="2016-10" db="EMBL/GenBank/DDBJ databases">
        <authorList>
            <person name="Varghese N."/>
            <person name="Submissions S."/>
        </authorList>
    </citation>
    <scope>NUCLEOTIDE SEQUENCE [LARGE SCALE GENOMIC DNA]</scope>
    <source>
        <strain evidence="2">CGMCC 1.10789</strain>
    </source>
</reference>
<dbReference type="Pfam" id="PF10649">
    <property type="entry name" value="DUF2478"/>
    <property type="match status" value="1"/>
</dbReference>
<evidence type="ECO:0000313" key="2">
    <source>
        <dbReference type="Proteomes" id="UP000199328"/>
    </source>
</evidence>
<dbReference type="EMBL" id="FNFV01000001">
    <property type="protein sequence ID" value="SDK01051.1"/>
    <property type="molecule type" value="Genomic_DNA"/>
</dbReference>
<dbReference type="STRING" id="990712.SAMN05216257_101289"/>
<dbReference type="InterPro" id="IPR027417">
    <property type="entry name" value="P-loop_NTPase"/>
</dbReference>
<proteinExistence type="predicted"/>
<dbReference type="OrthoDB" id="5918880at2"/>
<dbReference type="AlphaFoldDB" id="A0A1G8YEC0"/>
<protein>
    <recommendedName>
        <fullName evidence="3">Nucleoside-triphosphatase THEP1</fullName>
    </recommendedName>
</protein>
<evidence type="ECO:0000313" key="1">
    <source>
        <dbReference type="EMBL" id="SDK01051.1"/>
    </source>
</evidence>
<name>A0A1G8YEC0_9RHOB</name>
<accession>A0A1G8YEC0</accession>